<sequence>MRKYILLFLLNFFLLQFTFGQDSRLSNRREIFCYQVQAKTSEGRIKGILQHTTAEEVAILTPKGLKRIHPQIIKSLKIKFDKKMEVPFFDKMGETAVEMMFDPTYLTSSTKTSTDMQGNTRVLEEEAAPFGEQLLLSGAMIGGALVGNEIAKLIPTASIETFKINYSMEKYHAVLDDLAMYTVALQSSPSYNLVLKEKLKAVKEKNKIKKM</sequence>
<dbReference type="Proteomes" id="UP000435036">
    <property type="component" value="Unassembled WGS sequence"/>
</dbReference>
<dbReference type="AlphaFoldDB" id="A0A6N8KZL1"/>
<evidence type="ECO:0000313" key="2">
    <source>
        <dbReference type="Proteomes" id="UP000435036"/>
    </source>
</evidence>
<reference evidence="1 2" key="1">
    <citation type="submission" date="2019-12" db="EMBL/GenBank/DDBJ databases">
        <authorList>
            <person name="Dong K."/>
        </authorList>
    </citation>
    <scope>NUCLEOTIDE SEQUENCE [LARGE SCALE GENOMIC DNA]</scope>
    <source>
        <strain evidence="1 2">JCM 31225</strain>
    </source>
</reference>
<dbReference type="OrthoDB" id="711466at2"/>
<evidence type="ECO:0000313" key="1">
    <source>
        <dbReference type="EMBL" id="MVZ62910.1"/>
    </source>
</evidence>
<accession>A0A6N8KZL1</accession>
<organism evidence="1 2">
    <name type="scientific">Sphingobacterium humi</name>
    <dbReference type="NCBI Taxonomy" id="1796905"/>
    <lineage>
        <taxon>Bacteria</taxon>
        <taxon>Pseudomonadati</taxon>
        <taxon>Bacteroidota</taxon>
        <taxon>Sphingobacteriia</taxon>
        <taxon>Sphingobacteriales</taxon>
        <taxon>Sphingobacteriaceae</taxon>
        <taxon>Sphingobacterium</taxon>
    </lineage>
</organism>
<dbReference type="EMBL" id="WSQA01000009">
    <property type="protein sequence ID" value="MVZ62910.1"/>
    <property type="molecule type" value="Genomic_DNA"/>
</dbReference>
<name>A0A6N8KZL1_9SPHI</name>
<proteinExistence type="predicted"/>
<dbReference type="RefSeq" id="WP_160369633.1">
    <property type="nucleotide sequence ID" value="NZ_WSQA01000009.1"/>
</dbReference>
<gene>
    <name evidence="1" type="ORF">GQF63_12820</name>
</gene>
<comment type="caution">
    <text evidence="1">The sequence shown here is derived from an EMBL/GenBank/DDBJ whole genome shotgun (WGS) entry which is preliminary data.</text>
</comment>
<protein>
    <submittedName>
        <fullName evidence="1">Uncharacterized protein</fullName>
    </submittedName>
</protein>
<keyword evidence="2" id="KW-1185">Reference proteome</keyword>